<dbReference type="EMBL" id="AGNK02004663">
    <property type="status" value="NOT_ANNOTATED_CDS"/>
    <property type="molecule type" value="Genomic_DNA"/>
</dbReference>
<keyword evidence="7" id="KW-1133">Transmembrane helix</keyword>
<dbReference type="SMART" id="SM00369">
    <property type="entry name" value="LRR_TYP"/>
    <property type="match status" value="3"/>
</dbReference>
<dbReference type="FunFam" id="3.80.10.10:FF:000095">
    <property type="entry name" value="LRR receptor-like serine/threonine-protein kinase GSO1"/>
    <property type="match status" value="1"/>
</dbReference>
<dbReference type="SMART" id="SM00220">
    <property type="entry name" value="S_TKc"/>
    <property type="match status" value="1"/>
</dbReference>
<evidence type="ECO:0000256" key="7">
    <source>
        <dbReference type="ARBA" id="ARBA00022989"/>
    </source>
</evidence>
<dbReference type="SUPFAM" id="SSF56112">
    <property type="entry name" value="Protein kinase-like (PK-like)"/>
    <property type="match status" value="1"/>
</dbReference>
<evidence type="ECO:0000256" key="5">
    <source>
        <dbReference type="ARBA" id="ARBA00022729"/>
    </source>
</evidence>
<keyword evidence="4" id="KW-0812">Transmembrane</keyword>
<dbReference type="Proteomes" id="UP000004995">
    <property type="component" value="Unassembled WGS sequence"/>
</dbReference>
<dbReference type="PROSITE" id="PS50011">
    <property type="entry name" value="PROTEIN_KINASE_DOM"/>
    <property type="match status" value="1"/>
</dbReference>
<dbReference type="Gene3D" id="1.10.510.10">
    <property type="entry name" value="Transferase(Phosphotransferase) domain 1"/>
    <property type="match status" value="1"/>
</dbReference>
<dbReference type="InParanoid" id="K3ZMY8"/>
<organism evidence="12 13">
    <name type="scientific">Setaria italica</name>
    <name type="common">Foxtail millet</name>
    <name type="synonym">Panicum italicum</name>
    <dbReference type="NCBI Taxonomy" id="4555"/>
    <lineage>
        <taxon>Eukaryota</taxon>
        <taxon>Viridiplantae</taxon>
        <taxon>Streptophyta</taxon>
        <taxon>Embryophyta</taxon>
        <taxon>Tracheophyta</taxon>
        <taxon>Spermatophyta</taxon>
        <taxon>Magnoliopsida</taxon>
        <taxon>Liliopsida</taxon>
        <taxon>Poales</taxon>
        <taxon>Poaceae</taxon>
        <taxon>PACMAD clade</taxon>
        <taxon>Panicoideae</taxon>
        <taxon>Panicodae</taxon>
        <taxon>Paniceae</taxon>
        <taxon>Cenchrinae</taxon>
        <taxon>Setaria</taxon>
    </lineage>
</organism>
<dbReference type="Gramene" id="KQK93796">
    <property type="protein sequence ID" value="KQK93796"/>
    <property type="gene ID" value="SETIT_027961mg"/>
</dbReference>
<dbReference type="HOGENOM" id="CLU_000288_22_0_1"/>
<dbReference type="SUPFAM" id="SSF52058">
    <property type="entry name" value="L domain-like"/>
    <property type="match status" value="2"/>
</dbReference>
<dbReference type="GO" id="GO:0005524">
    <property type="term" value="F:ATP binding"/>
    <property type="evidence" value="ECO:0007669"/>
    <property type="project" value="InterPro"/>
</dbReference>
<dbReference type="EnsemblPlants" id="KQK93796">
    <property type="protein sequence ID" value="KQK93796"/>
    <property type="gene ID" value="SETIT_027961mg"/>
</dbReference>
<protein>
    <recommendedName>
        <fullName evidence="11">Protein kinase domain-containing protein</fullName>
    </recommendedName>
</protein>
<dbReference type="AlphaFoldDB" id="K3ZMY8"/>
<dbReference type="FunFam" id="3.80.10.10:FF:000041">
    <property type="entry name" value="LRR receptor-like serine/threonine-protein kinase ERECTA"/>
    <property type="match status" value="1"/>
</dbReference>
<dbReference type="InterPro" id="IPR013210">
    <property type="entry name" value="LRR_N_plant-typ"/>
</dbReference>
<dbReference type="PANTHER" id="PTHR27008">
    <property type="entry name" value="OS04G0122200 PROTEIN"/>
    <property type="match status" value="1"/>
</dbReference>
<reference evidence="12" key="2">
    <citation type="submission" date="2018-08" db="UniProtKB">
        <authorList>
            <consortium name="EnsemblPlants"/>
        </authorList>
    </citation>
    <scope>IDENTIFICATION</scope>
    <source>
        <strain evidence="12">Yugu1</strain>
    </source>
</reference>
<evidence type="ECO:0000313" key="12">
    <source>
        <dbReference type="EnsemblPlants" id="KQK93796"/>
    </source>
</evidence>
<dbReference type="Gene3D" id="3.30.200.20">
    <property type="entry name" value="Phosphorylase Kinase, domain 1"/>
    <property type="match status" value="1"/>
</dbReference>
<dbReference type="InterPro" id="IPR051809">
    <property type="entry name" value="Plant_receptor-like_S/T_kinase"/>
</dbReference>
<evidence type="ECO:0000256" key="4">
    <source>
        <dbReference type="ARBA" id="ARBA00022692"/>
    </source>
</evidence>
<dbReference type="InterPro" id="IPR011009">
    <property type="entry name" value="Kinase-like_dom_sf"/>
</dbReference>
<evidence type="ECO:0000256" key="2">
    <source>
        <dbReference type="ARBA" id="ARBA00008684"/>
    </source>
</evidence>
<dbReference type="Gene3D" id="3.80.10.10">
    <property type="entry name" value="Ribonuclease Inhibitor"/>
    <property type="match status" value="4"/>
</dbReference>
<proteinExistence type="inferred from homology"/>
<keyword evidence="13" id="KW-1185">Reference proteome</keyword>
<evidence type="ECO:0000259" key="11">
    <source>
        <dbReference type="PROSITE" id="PS50011"/>
    </source>
</evidence>
<dbReference type="STRING" id="4555.K3ZMY8"/>
<dbReference type="InterPro" id="IPR032675">
    <property type="entry name" value="LRR_dom_sf"/>
</dbReference>
<evidence type="ECO:0000256" key="9">
    <source>
        <dbReference type="ARBA" id="ARBA00023180"/>
    </source>
</evidence>
<accession>K3ZMY8</accession>
<dbReference type="InterPro" id="IPR000719">
    <property type="entry name" value="Prot_kinase_dom"/>
</dbReference>
<dbReference type="GO" id="GO:0016020">
    <property type="term" value="C:membrane"/>
    <property type="evidence" value="ECO:0007669"/>
    <property type="project" value="UniProtKB-SubCell"/>
</dbReference>
<reference evidence="13" key="1">
    <citation type="journal article" date="2012" name="Nat. Biotechnol.">
        <title>Reference genome sequence of the model plant Setaria.</title>
        <authorList>
            <person name="Bennetzen J.L."/>
            <person name="Schmutz J."/>
            <person name="Wang H."/>
            <person name="Percifield R."/>
            <person name="Hawkins J."/>
            <person name="Pontaroli A.C."/>
            <person name="Estep M."/>
            <person name="Feng L."/>
            <person name="Vaughn J.N."/>
            <person name="Grimwood J."/>
            <person name="Jenkins J."/>
            <person name="Barry K."/>
            <person name="Lindquist E."/>
            <person name="Hellsten U."/>
            <person name="Deshpande S."/>
            <person name="Wang X."/>
            <person name="Wu X."/>
            <person name="Mitros T."/>
            <person name="Triplett J."/>
            <person name="Yang X."/>
            <person name="Ye C.Y."/>
            <person name="Mauro-Herrera M."/>
            <person name="Wang L."/>
            <person name="Li P."/>
            <person name="Sharma M."/>
            <person name="Sharma R."/>
            <person name="Ronald P.C."/>
            <person name="Panaud O."/>
            <person name="Kellogg E.A."/>
            <person name="Brutnell T.P."/>
            <person name="Doust A.N."/>
            <person name="Tuskan G.A."/>
            <person name="Rokhsar D."/>
            <person name="Devos K.M."/>
        </authorList>
    </citation>
    <scope>NUCLEOTIDE SEQUENCE [LARGE SCALE GENOMIC DNA]</scope>
    <source>
        <strain evidence="13">cv. Yugu1</strain>
    </source>
</reference>
<dbReference type="Pfam" id="PF13855">
    <property type="entry name" value="LRR_8"/>
    <property type="match status" value="2"/>
</dbReference>
<feature type="chain" id="PRO_5010969166" description="Protein kinase domain-containing protein" evidence="10">
    <location>
        <begin position="23"/>
        <end position="793"/>
    </location>
</feature>
<dbReference type="GO" id="GO:0004672">
    <property type="term" value="F:protein kinase activity"/>
    <property type="evidence" value="ECO:0007669"/>
    <property type="project" value="InterPro"/>
</dbReference>
<evidence type="ECO:0000313" key="13">
    <source>
        <dbReference type="Proteomes" id="UP000004995"/>
    </source>
</evidence>
<evidence type="ECO:0000256" key="3">
    <source>
        <dbReference type="ARBA" id="ARBA00022614"/>
    </source>
</evidence>
<sequence length="793" mass="86260">MRIVNFLLVLMAAFGTWQVAICTSLYGNVTDRLSLIAFKEEAISLDPTKALVSWNDSTHFCNWEGLIGQISPSLGNLTFLRRLVLSKNAFTGEISLSITRLRRLQILILTNTLRGMIPNFANSSSLKNLQLANNVLVGQFPDLPYHLQHLELEYNGLAGTIPASLANITTLTTFSCEGNNIKGNIPDELGKLPGMKFLAAGENQLAGRFPRAVMNLSALTVLSLPVNRLSGVTPNNLGTSQPNLQTLLGNNFFGGYIPHSLTNASNLHLLDMSNNNFTGVVPSSIGQLTTLSFRNLEKNQLQARNRQGWEFMNSSANCTRLHHISLASNHLEGPVPKSLGSLSNQLQVLYLGKNKLSGGFPSGIENLPNLVALALHDNQFTGELPEWLGTLKGLQIMGLSRNNFTGFIPSSLSNLSRLVSLFLDSNKFGMLTKEIFGILTIIQTDLSSNNLDGQLPKEVGNAKQFVNIPNTLGNCESLQYVKLDRNIFSGTIPTSLGKLSTLQVLNLSRNNLTGPIPVPLGSLHLLEKLDLSFNHLKGEVPRQGIFRNVTALRIDGNQELCGGALELHLLAWKLFQDRTVVAVQVFSLETGGAQKSFITECNSLRNLRHLNLVPILTACSSSDSEGNDFKALLYSAQNNANTSTSNRTTLAQRLCIVVDVAGALEYLHHRSQGTIVHCDLKPRNILLDNNMTAHIGDFGLARFKVDSAASSFADSISASSIGIKGTIGYVAPEEEHDVSEETSSLECLLSVLKVGLSCANPSPNERMDMQRVAAGLHGIKEAYLRGTEVTLRS</sequence>
<name>K3ZMY8_SETIT</name>
<evidence type="ECO:0000256" key="10">
    <source>
        <dbReference type="SAM" id="SignalP"/>
    </source>
</evidence>
<feature type="domain" description="Protein kinase" evidence="11">
    <location>
        <begin position="554"/>
        <end position="793"/>
    </location>
</feature>
<dbReference type="eggNOG" id="ENOG502QPYS">
    <property type="taxonomic scope" value="Eukaryota"/>
</dbReference>
<keyword evidence="6" id="KW-0677">Repeat</keyword>
<feature type="signal peptide" evidence="10">
    <location>
        <begin position="1"/>
        <end position="22"/>
    </location>
</feature>
<evidence type="ECO:0000256" key="1">
    <source>
        <dbReference type="ARBA" id="ARBA00004167"/>
    </source>
</evidence>
<keyword evidence="8" id="KW-0472">Membrane</keyword>
<dbReference type="InterPro" id="IPR008271">
    <property type="entry name" value="Ser/Thr_kinase_AS"/>
</dbReference>
<dbReference type="Pfam" id="PF00560">
    <property type="entry name" value="LRR_1"/>
    <property type="match status" value="3"/>
</dbReference>
<dbReference type="InterPro" id="IPR003591">
    <property type="entry name" value="Leu-rich_rpt_typical-subtyp"/>
</dbReference>
<dbReference type="Pfam" id="PF00069">
    <property type="entry name" value="Pkinase"/>
    <property type="match status" value="1"/>
</dbReference>
<comment type="similarity">
    <text evidence="2">Belongs to the protein kinase superfamily. Ser/Thr protein kinase family.</text>
</comment>
<dbReference type="OMA" id="TVMLVWR"/>
<keyword evidence="5 10" id="KW-0732">Signal</keyword>
<dbReference type="InterPro" id="IPR001611">
    <property type="entry name" value="Leu-rich_rpt"/>
</dbReference>
<dbReference type="PANTHER" id="PTHR27008:SF537">
    <property type="entry name" value="OS11G0173432 PROTEIN"/>
    <property type="match status" value="1"/>
</dbReference>
<evidence type="ECO:0000256" key="8">
    <source>
        <dbReference type="ARBA" id="ARBA00023136"/>
    </source>
</evidence>
<comment type="subcellular location">
    <subcellularLocation>
        <location evidence="1">Membrane</location>
        <topology evidence="1">Single-pass membrane protein</topology>
    </subcellularLocation>
</comment>
<evidence type="ECO:0000256" key="6">
    <source>
        <dbReference type="ARBA" id="ARBA00022737"/>
    </source>
</evidence>
<keyword evidence="9" id="KW-0325">Glycoprotein</keyword>
<dbReference type="PROSITE" id="PS00108">
    <property type="entry name" value="PROTEIN_KINASE_ST"/>
    <property type="match status" value="1"/>
</dbReference>
<dbReference type="Pfam" id="PF08263">
    <property type="entry name" value="LRRNT_2"/>
    <property type="match status" value="1"/>
</dbReference>
<keyword evidence="3" id="KW-0433">Leucine-rich repeat</keyword>